<evidence type="ECO:0000259" key="7">
    <source>
        <dbReference type="Pfam" id="PF20466"/>
    </source>
</evidence>
<dbReference type="Pfam" id="PF20465">
    <property type="entry name" value="MmeI_hel"/>
    <property type="match status" value="1"/>
</dbReference>
<dbReference type="InterPro" id="IPR046817">
    <property type="entry name" value="MmeI_N"/>
</dbReference>
<dbReference type="Pfam" id="PF20473">
    <property type="entry name" value="MmeI_Mtase"/>
    <property type="match status" value="1"/>
</dbReference>
<evidence type="ECO:0000259" key="5">
    <source>
        <dbReference type="Pfam" id="PF20464"/>
    </source>
</evidence>
<dbReference type="Gene3D" id="3.40.50.150">
    <property type="entry name" value="Vaccinia Virus protein VP39"/>
    <property type="match status" value="1"/>
</dbReference>
<name>A0A317CAD4_9GAMM</name>
<comment type="caution">
    <text evidence="10">The sequence shown here is derived from an EMBL/GenBank/DDBJ whole genome shotgun (WGS) entry which is preliminary data.</text>
</comment>
<dbReference type="Proteomes" id="UP000245539">
    <property type="component" value="Unassembled WGS sequence"/>
</dbReference>
<evidence type="ECO:0000259" key="6">
    <source>
        <dbReference type="Pfam" id="PF20465"/>
    </source>
</evidence>
<proteinExistence type="predicted"/>
<dbReference type="AlphaFoldDB" id="A0A317CAD4"/>
<dbReference type="InterPro" id="IPR046816">
    <property type="entry name" value="MmeI_Mtase"/>
</dbReference>
<dbReference type="EC" id="2.1.1.72" evidence="1"/>
<evidence type="ECO:0000256" key="4">
    <source>
        <dbReference type="ARBA" id="ARBA00047942"/>
    </source>
</evidence>
<feature type="domain" description="MmeI-like target recognition" evidence="7">
    <location>
        <begin position="599"/>
        <end position="802"/>
    </location>
</feature>
<feature type="domain" description="MmeI-like N-terminal" evidence="5">
    <location>
        <begin position="4"/>
        <end position="157"/>
    </location>
</feature>
<evidence type="ECO:0000256" key="3">
    <source>
        <dbReference type="ARBA" id="ARBA00022679"/>
    </source>
</evidence>
<dbReference type="PANTHER" id="PTHR33841">
    <property type="entry name" value="DNA METHYLTRANSFERASE YEEA-RELATED"/>
    <property type="match status" value="1"/>
</dbReference>
<protein>
    <recommendedName>
        <fullName evidence="1">site-specific DNA-methyltransferase (adenine-specific)</fullName>
        <ecNumber evidence="1">2.1.1.72</ecNumber>
    </recommendedName>
</protein>
<evidence type="ECO:0000313" key="10">
    <source>
        <dbReference type="EMBL" id="PWQ93340.1"/>
    </source>
</evidence>
<dbReference type="OrthoDB" id="5749002at2"/>
<evidence type="ECO:0000259" key="9">
    <source>
        <dbReference type="Pfam" id="PF20473"/>
    </source>
</evidence>
<dbReference type="Pfam" id="PF20466">
    <property type="entry name" value="MmeI_TRD"/>
    <property type="match status" value="1"/>
</dbReference>
<dbReference type="InterPro" id="IPR046819">
    <property type="entry name" value="MmeI_hel"/>
</dbReference>
<evidence type="ECO:0000256" key="1">
    <source>
        <dbReference type="ARBA" id="ARBA00011900"/>
    </source>
</evidence>
<evidence type="ECO:0000313" key="11">
    <source>
        <dbReference type="Proteomes" id="UP000245539"/>
    </source>
</evidence>
<dbReference type="Pfam" id="PF20464">
    <property type="entry name" value="MmeI_N"/>
    <property type="match status" value="1"/>
</dbReference>
<gene>
    <name evidence="10" type="ORF">DKW60_17570</name>
</gene>
<dbReference type="GO" id="GO:0009007">
    <property type="term" value="F:site-specific DNA-methyltransferase (adenine-specific) activity"/>
    <property type="evidence" value="ECO:0007669"/>
    <property type="project" value="UniProtKB-EC"/>
</dbReference>
<dbReference type="PANTHER" id="PTHR33841:SF1">
    <property type="entry name" value="DNA METHYLTRANSFERASE A"/>
    <property type="match status" value="1"/>
</dbReference>
<feature type="domain" description="MmeI-like DNA-methyltransferase" evidence="9">
    <location>
        <begin position="319"/>
        <end position="581"/>
    </location>
</feature>
<keyword evidence="2 10" id="KW-0489">Methyltransferase</keyword>
<evidence type="ECO:0000259" key="8">
    <source>
        <dbReference type="Pfam" id="PF20467"/>
    </source>
</evidence>
<dbReference type="SUPFAM" id="SSF53335">
    <property type="entry name" value="S-adenosyl-L-methionine-dependent methyltransferases"/>
    <property type="match status" value="1"/>
</dbReference>
<feature type="domain" description="MmeI-like C-terminal" evidence="8">
    <location>
        <begin position="803"/>
        <end position="880"/>
    </location>
</feature>
<feature type="domain" description="MmeI-like helicase spacer" evidence="6">
    <location>
        <begin position="169"/>
        <end position="244"/>
    </location>
</feature>
<reference evidence="10 11" key="1">
    <citation type="submission" date="2018-05" db="EMBL/GenBank/DDBJ databases">
        <title>Leucothrix arctica sp. nov., isolated from Arctic seawater.</title>
        <authorList>
            <person name="Choi A."/>
            <person name="Baek K."/>
        </authorList>
    </citation>
    <scope>NUCLEOTIDE SEQUENCE [LARGE SCALE GENOMIC DNA]</scope>
    <source>
        <strain evidence="10 11">JCM 18388</strain>
    </source>
</reference>
<keyword evidence="3 10" id="KW-0808">Transferase</keyword>
<dbReference type="GO" id="GO:0032259">
    <property type="term" value="P:methylation"/>
    <property type="evidence" value="ECO:0007669"/>
    <property type="project" value="UniProtKB-KW"/>
</dbReference>
<dbReference type="RefSeq" id="WP_109838975.1">
    <property type="nucleotide sequence ID" value="NZ_QGKM01000061.1"/>
</dbReference>
<dbReference type="InterPro" id="IPR046820">
    <property type="entry name" value="MmeI_TRD"/>
</dbReference>
<evidence type="ECO:0000256" key="2">
    <source>
        <dbReference type="ARBA" id="ARBA00022603"/>
    </source>
</evidence>
<dbReference type="InterPro" id="IPR029063">
    <property type="entry name" value="SAM-dependent_MTases_sf"/>
</dbReference>
<accession>A0A317CAD4</accession>
<dbReference type="InterPro" id="IPR046818">
    <property type="entry name" value="MmeI_C"/>
</dbReference>
<keyword evidence="11" id="KW-1185">Reference proteome</keyword>
<organism evidence="10 11">
    <name type="scientific">Leucothrix pacifica</name>
    <dbReference type="NCBI Taxonomy" id="1247513"/>
    <lineage>
        <taxon>Bacteria</taxon>
        <taxon>Pseudomonadati</taxon>
        <taxon>Pseudomonadota</taxon>
        <taxon>Gammaproteobacteria</taxon>
        <taxon>Thiotrichales</taxon>
        <taxon>Thiotrichaceae</taxon>
        <taxon>Leucothrix</taxon>
    </lineage>
</organism>
<dbReference type="EMBL" id="QGKM01000061">
    <property type="protein sequence ID" value="PWQ93340.1"/>
    <property type="molecule type" value="Genomic_DNA"/>
</dbReference>
<comment type="catalytic activity">
    <reaction evidence="4">
        <text>a 2'-deoxyadenosine in DNA + S-adenosyl-L-methionine = an N(6)-methyl-2'-deoxyadenosine in DNA + S-adenosyl-L-homocysteine + H(+)</text>
        <dbReference type="Rhea" id="RHEA:15197"/>
        <dbReference type="Rhea" id="RHEA-COMP:12418"/>
        <dbReference type="Rhea" id="RHEA-COMP:12419"/>
        <dbReference type="ChEBI" id="CHEBI:15378"/>
        <dbReference type="ChEBI" id="CHEBI:57856"/>
        <dbReference type="ChEBI" id="CHEBI:59789"/>
        <dbReference type="ChEBI" id="CHEBI:90615"/>
        <dbReference type="ChEBI" id="CHEBI:90616"/>
        <dbReference type="EC" id="2.1.1.72"/>
    </reaction>
</comment>
<sequence>MDLNKLEQKISSIVETANHDEFIYELLLAYDLPRSSITRLKKGDYNQSKNANELIWKKNLFFKVEEKQDLHLVIDEANNNNEILKHHPRFLIVTDFERLLAVDTKTSDSLDIALTELSENYAFFLPWAGMEKTQIQNLNLADIKAAEKLAQLYDIIIQENHIESDQERHGLNIFLSRLLFCFFAEDTGIFEKGQFTNAIASHTQEDGSDLQDYLITLFNILNVKTRDKQPKHLKDFPYVNGGLFAVEYPAPRLNTKARKIIIDSGSLDWKEINPDIFGSMLQAVVHSDQRSNMGMHYTSVVNIMKVIEPLFLNDLREQLEKAQGSENKLKKVLSRLYNLRLFDPACGSGNFLIIAYKELCRLEIEVFQALQEIAPLNWSLAKSGLKLTQFYGIELDDFAHETAKLSLWLAEHQMNLAFKEVFGSAKPTLPLQDGGNIVCGNATRLDWEKVCPKEQGTEIYIMGNPPYVWSNDQSTEQKLDMKNILGDIKSYKYLDYICCWFRLSSNYTTDTNIKYAFVSTNSITQGQQVSIFWPNIYSMKQKPFFAHQSFKWGNNAKHNAGVTCVIIGICSESDINKKLLYSNDNVRTVKNINAYLLPNKDVFINKRNTQISQLPKMTYGNKAVDGGNLFLTPKEKNDITTSSSKSHLFIKRVVGATEFLYSKERWCLWIKDAELAYANSIPLIEERINQTKLSRLKSKDKGAQLLAARPHQFRDTNTSLNHTLLIPSASSERRTHLPIGMLDNTYIVTNRAHVIYDGDIFVFSILSSRMHLVWTHGTAGRLESRINYSSSICYNNFPFPDISEAQKLMLEDHVFNVLDEREKHSEKTMAELYDPDKMPDGLRQAHHEMDLAVERCYRKKPFTSDEERLEYLFKLYEEMIEAEKKGIKVKT</sequence>
<dbReference type="Pfam" id="PF20467">
    <property type="entry name" value="MmeI_C"/>
    <property type="match status" value="1"/>
</dbReference>
<dbReference type="InterPro" id="IPR050953">
    <property type="entry name" value="N4_N6_ade-DNA_methylase"/>
</dbReference>